<keyword evidence="2" id="KW-0472">Membrane</keyword>
<dbReference type="OMA" id="WEDSHAD"/>
<proteinExistence type="predicted"/>
<dbReference type="OrthoDB" id="4473401at2759"/>
<evidence type="ECO:0000313" key="3">
    <source>
        <dbReference type="EMBL" id="EEH59074.1"/>
    </source>
</evidence>
<dbReference type="AlphaFoldDB" id="C1MMM0"/>
<feature type="compositionally biased region" description="Basic residues" evidence="1">
    <location>
        <begin position="480"/>
        <end position="494"/>
    </location>
</feature>
<dbReference type="Pfam" id="PF00090">
    <property type="entry name" value="TSP_1"/>
    <property type="match status" value="1"/>
</dbReference>
<dbReference type="InterPro" id="IPR036383">
    <property type="entry name" value="TSP1_rpt_sf"/>
</dbReference>
<dbReference type="eggNOG" id="ENOG502SQ4T">
    <property type="taxonomic scope" value="Eukaryota"/>
</dbReference>
<feature type="transmembrane region" description="Helical" evidence="2">
    <location>
        <begin position="21"/>
        <end position="43"/>
    </location>
</feature>
<feature type="region of interest" description="Disordered" evidence="1">
    <location>
        <begin position="473"/>
        <end position="495"/>
    </location>
</feature>
<feature type="region of interest" description="Disordered" evidence="1">
    <location>
        <begin position="281"/>
        <end position="322"/>
    </location>
</feature>
<dbReference type="PROSITE" id="PS50092">
    <property type="entry name" value="TSP1"/>
    <property type="match status" value="1"/>
</dbReference>
<dbReference type="GeneID" id="9682391"/>
<evidence type="ECO:0000256" key="1">
    <source>
        <dbReference type="SAM" id="MobiDB-lite"/>
    </source>
</evidence>
<keyword evidence="4" id="KW-1185">Reference proteome</keyword>
<dbReference type="EMBL" id="GG663737">
    <property type="protein sequence ID" value="EEH59074.1"/>
    <property type="molecule type" value="Genomic_DNA"/>
</dbReference>
<evidence type="ECO:0000256" key="2">
    <source>
        <dbReference type="SAM" id="Phobius"/>
    </source>
</evidence>
<accession>C1MMM0</accession>
<dbReference type="RefSeq" id="XP_003057429.1">
    <property type="nucleotide sequence ID" value="XM_003057383.1"/>
</dbReference>
<protein>
    <submittedName>
        <fullName evidence="3">Predicted protein</fullName>
    </submittedName>
</protein>
<evidence type="ECO:0000313" key="4">
    <source>
        <dbReference type="Proteomes" id="UP000001876"/>
    </source>
</evidence>
<dbReference type="Proteomes" id="UP000001876">
    <property type="component" value="Unassembled WGS sequence"/>
</dbReference>
<name>C1MMM0_MICPC</name>
<organism evidence="4">
    <name type="scientific">Micromonas pusilla (strain CCMP1545)</name>
    <name type="common">Picoplanktonic green alga</name>
    <dbReference type="NCBI Taxonomy" id="564608"/>
    <lineage>
        <taxon>Eukaryota</taxon>
        <taxon>Viridiplantae</taxon>
        <taxon>Chlorophyta</taxon>
        <taxon>Mamiellophyceae</taxon>
        <taxon>Mamiellales</taxon>
        <taxon>Mamiellaceae</taxon>
        <taxon>Micromonas</taxon>
    </lineage>
</organism>
<keyword evidence="2" id="KW-0812">Transmembrane</keyword>
<dbReference type="InterPro" id="IPR000884">
    <property type="entry name" value="TSP1_rpt"/>
</dbReference>
<dbReference type="STRING" id="564608.C1MMM0"/>
<dbReference type="KEGG" id="mpp:MICPUCDRAFT_46813"/>
<reference evidence="3 4" key="1">
    <citation type="journal article" date="2009" name="Science">
        <title>Green evolution and dynamic adaptations revealed by genomes of the marine picoeukaryotes Micromonas.</title>
        <authorList>
            <person name="Worden A.Z."/>
            <person name="Lee J.H."/>
            <person name="Mock T."/>
            <person name="Rouze P."/>
            <person name="Simmons M.P."/>
            <person name="Aerts A.L."/>
            <person name="Allen A.E."/>
            <person name="Cuvelier M.L."/>
            <person name="Derelle E."/>
            <person name="Everett M.V."/>
            <person name="Foulon E."/>
            <person name="Grimwood J."/>
            <person name="Gundlach H."/>
            <person name="Henrissat B."/>
            <person name="Napoli C."/>
            <person name="McDonald S.M."/>
            <person name="Parker M.S."/>
            <person name="Rombauts S."/>
            <person name="Salamov A."/>
            <person name="Von Dassow P."/>
            <person name="Badger J.H."/>
            <person name="Coutinho P.M."/>
            <person name="Demir E."/>
            <person name="Dubchak I."/>
            <person name="Gentemann C."/>
            <person name="Eikrem W."/>
            <person name="Gready J.E."/>
            <person name="John U."/>
            <person name="Lanier W."/>
            <person name="Lindquist E.A."/>
            <person name="Lucas S."/>
            <person name="Mayer K.F."/>
            <person name="Moreau H."/>
            <person name="Not F."/>
            <person name="Otillar R."/>
            <person name="Panaud O."/>
            <person name="Pangilinan J."/>
            <person name="Paulsen I."/>
            <person name="Piegu B."/>
            <person name="Poliakov A."/>
            <person name="Robbens S."/>
            <person name="Schmutz J."/>
            <person name="Toulza E."/>
            <person name="Wyss T."/>
            <person name="Zelensky A."/>
            <person name="Zhou K."/>
            <person name="Armbrust E.V."/>
            <person name="Bhattacharya D."/>
            <person name="Goodenough U.W."/>
            <person name="Van de Peer Y."/>
            <person name="Grigoriev I.V."/>
        </authorList>
    </citation>
    <scope>NUCLEOTIDE SEQUENCE [LARGE SCALE GENOMIC DNA]</scope>
    <source>
        <strain evidence="3 4">CCMP1545</strain>
    </source>
</reference>
<gene>
    <name evidence="3" type="ORF">MICPUCDRAFT_46813</name>
</gene>
<dbReference type="SUPFAM" id="SSF82895">
    <property type="entry name" value="TSP-1 type 1 repeat"/>
    <property type="match status" value="1"/>
</dbReference>
<keyword evidence="2" id="KW-1133">Transmembrane helix</keyword>
<sequence>MMTSAEAPRRGKRRDIATPLKTLWAIAQCYAVVAVACGGYASLTGGFKPKTRVTASNRGLFAGGPSIFEDARRVDDFFGASSKANHALRFACANAVRATTNAPTALGDIALAAATTTRATVSPVAMVLYRLLGLKTYVDPLYPFVAPPMRAAANVAATTTRTVVGGATRGAVDLLAAMGRSPLGAPFRGAVKYCAYPERYGAHTIPKKPDVSYLRWGEKCRTSKWGEWTKCSVECGVGITARMNHCGRKEVKRCVGAKKFGCDGVCGSGAEKDCAGACRGGARADPVSGLCEPSASDKKSWSGARGGKGKGAAREETTTKKKSRARTIAGSFNLPWPLSLVAFAVLKCVGAMLSPTMFVLVVVATVTHRVVVVHVWEKEAGVDDELVTILKTAVLSVKVAWEKAAETAPWLRGVAAGAAPVAREAIARVKALLARFKAAPKAKSDDYVTASDAMGAFINMDWLKSVGAASSKLEDDGKRTGKKTKKMTKKLAKQKYREQTRRQILPAAMVRARALTALLKMSTNPTVEWSSRLRCLAALVRLSVLDPGRQAMIESMGGVDVATQVLLTWLQQRSLQGPDSAMQLIRVLLYAPASSILAAKRLAVTSGETADALARVLAATPGNVAAQRTGLASTWQILRLAGPKSGVAERLVKVVGLFAHLVDEWERSKHDEGVAQCIAGITLELALGNKKMQKILTKLGAQLLVAKVFVAHRSLDFQGRYVDLKEWMLLPNPDGIVKHYVAGGVAKEVKSSDD</sequence>